<feature type="transmembrane region" description="Helical" evidence="1">
    <location>
        <begin position="372"/>
        <end position="391"/>
    </location>
</feature>
<feature type="transmembrane region" description="Helical" evidence="1">
    <location>
        <begin position="309"/>
        <end position="327"/>
    </location>
</feature>
<dbReference type="AlphaFoldDB" id="A0A0G0MYV7"/>
<keyword evidence="3" id="KW-0808">Transferase</keyword>
<dbReference type="InterPro" id="IPR001173">
    <property type="entry name" value="Glyco_trans_2-like"/>
</dbReference>
<dbReference type="CDD" id="cd06423">
    <property type="entry name" value="CESA_like"/>
    <property type="match status" value="1"/>
</dbReference>
<dbReference type="Gene3D" id="3.90.550.10">
    <property type="entry name" value="Spore Coat Polysaccharide Biosynthesis Protein SpsA, Chain A"/>
    <property type="match status" value="1"/>
</dbReference>
<protein>
    <submittedName>
        <fullName evidence="3">Glycosyl transferase family 2</fullName>
    </submittedName>
</protein>
<accession>A0A0G0MYV7</accession>
<dbReference type="GO" id="GO:0016740">
    <property type="term" value="F:transferase activity"/>
    <property type="evidence" value="ECO:0007669"/>
    <property type="project" value="UniProtKB-KW"/>
</dbReference>
<proteinExistence type="predicted"/>
<dbReference type="PANTHER" id="PTHR43630:SF2">
    <property type="entry name" value="GLYCOSYLTRANSFERASE"/>
    <property type="match status" value="1"/>
</dbReference>
<gene>
    <name evidence="3" type="ORF">UT34_C0002G0238</name>
</gene>
<dbReference type="Proteomes" id="UP000034799">
    <property type="component" value="Unassembled WGS sequence"/>
</dbReference>
<dbReference type="Pfam" id="PF00535">
    <property type="entry name" value="Glycos_transf_2"/>
    <property type="match status" value="1"/>
</dbReference>
<dbReference type="STRING" id="1619100.UT34_C0002G0238"/>
<keyword evidence="1" id="KW-0812">Transmembrane</keyword>
<organism evidence="3 4">
    <name type="scientific">candidate division WS6 bacterium GW2011_GWF2_39_15</name>
    <dbReference type="NCBI Taxonomy" id="1619100"/>
    <lineage>
        <taxon>Bacteria</taxon>
        <taxon>Candidatus Dojkabacteria</taxon>
    </lineage>
</organism>
<reference evidence="3 4" key="1">
    <citation type="journal article" date="2015" name="Nature">
        <title>rRNA introns, odd ribosomes, and small enigmatic genomes across a large radiation of phyla.</title>
        <authorList>
            <person name="Brown C.T."/>
            <person name="Hug L.A."/>
            <person name="Thomas B.C."/>
            <person name="Sharon I."/>
            <person name="Castelle C.J."/>
            <person name="Singh A."/>
            <person name="Wilkins M.J."/>
            <person name="Williams K.H."/>
            <person name="Banfield J.F."/>
        </authorList>
    </citation>
    <scope>NUCLEOTIDE SEQUENCE [LARGE SCALE GENOMIC DNA]</scope>
</reference>
<feature type="domain" description="Glycosyltransferase 2-like" evidence="2">
    <location>
        <begin position="57"/>
        <end position="233"/>
    </location>
</feature>
<dbReference type="PANTHER" id="PTHR43630">
    <property type="entry name" value="POLY-BETA-1,6-N-ACETYL-D-GLUCOSAMINE SYNTHASE"/>
    <property type="match status" value="1"/>
</dbReference>
<name>A0A0G0MYV7_9BACT</name>
<feature type="transmembrane region" description="Helical" evidence="1">
    <location>
        <begin position="12"/>
        <end position="34"/>
    </location>
</feature>
<dbReference type="EMBL" id="LBWK01000002">
    <property type="protein sequence ID" value="KKR05731.1"/>
    <property type="molecule type" value="Genomic_DNA"/>
</dbReference>
<evidence type="ECO:0000313" key="3">
    <source>
        <dbReference type="EMBL" id="KKR05731.1"/>
    </source>
</evidence>
<evidence type="ECO:0000313" key="4">
    <source>
        <dbReference type="Proteomes" id="UP000034799"/>
    </source>
</evidence>
<keyword evidence="1" id="KW-1133">Transmembrane helix</keyword>
<dbReference type="SUPFAM" id="SSF53448">
    <property type="entry name" value="Nucleotide-diphospho-sugar transferases"/>
    <property type="match status" value="1"/>
</dbReference>
<dbReference type="InterPro" id="IPR029044">
    <property type="entry name" value="Nucleotide-diphossugar_trans"/>
</dbReference>
<keyword evidence="1" id="KW-0472">Membrane</keyword>
<comment type="caution">
    <text evidence="3">The sequence shown here is derived from an EMBL/GenBank/DDBJ whole genome shotgun (WGS) entry which is preliminary data.</text>
</comment>
<feature type="transmembrane region" description="Helical" evidence="1">
    <location>
        <begin position="333"/>
        <end position="360"/>
    </location>
</feature>
<sequence length="419" mass="48644">MAQDWFSIFRSIAVIFANLMFVKYFVFLILAPIYQIIETLRKSRAILKQEYKNYKVSVIIPAWNESVGIVKTVKSVLENDYDNVEILAVNDGSTDNTEKVMNSFVKKIRRLRKSHKWRRKQLRFISYTVNGGKGHALNTGVKKATGDIILTIDADSKLDKHAIKNLVVYYQDLKVDGVVGNVIVANSQTILGLTQRLEYLFGFYFKRSHAVMGAEYIFGGACASFRKAVFDHIGYYDEKNKTEDIEMTMRFRFYGYNCTYGEDVICYTEGASDIMGLLKQRLRWKKGRMDTFVKYRSMFFSKDKRHNKALTFFVLPYALLAEFQLFLEPISIALLITYSFIALDFLSIAFGILFIFVLYFINGLFNGKKINLGLLILFPLTWPLFYFLIWVEYLALLTSIGMVLRGEEIVWQQWQRKGI</sequence>
<evidence type="ECO:0000256" key="1">
    <source>
        <dbReference type="SAM" id="Phobius"/>
    </source>
</evidence>
<evidence type="ECO:0000259" key="2">
    <source>
        <dbReference type="Pfam" id="PF00535"/>
    </source>
</evidence>